<reference evidence="2" key="1">
    <citation type="journal article" date="2019" name="Int. J. Syst. Evol. Microbiol.">
        <title>The Global Catalogue of Microorganisms (GCM) 10K type strain sequencing project: providing services to taxonomists for standard genome sequencing and annotation.</title>
        <authorList>
            <consortium name="The Broad Institute Genomics Platform"/>
            <consortium name="The Broad Institute Genome Sequencing Center for Infectious Disease"/>
            <person name="Wu L."/>
            <person name="Ma J."/>
        </authorList>
    </citation>
    <scope>NUCLEOTIDE SEQUENCE [LARGE SCALE GENOMIC DNA]</scope>
    <source>
        <strain evidence="2">JCM 15309</strain>
    </source>
</reference>
<dbReference type="RefSeq" id="WP_344042661.1">
    <property type="nucleotide sequence ID" value="NZ_BAAAPB010000001.1"/>
</dbReference>
<evidence type="ECO:0000313" key="2">
    <source>
        <dbReference type="Proteomes" id="UP001500571"/>
    </source>
</evidence>
<comment type="caution">
    <text evidence="1">The sequence shown here is derived from an EMBL/GenBank/DDBJ whole genome shotgun (WGS) entry which is preliminary data.</text>
</comment>
<sequence length="70" mass="7555">MDVVLGTERPLDWVRSGCEASVGIRCLLSPRFSPPVRPEQLQFDLDALLDEAAMADRADTEESGGPPAKA</sequence>
<organism evidence="1 2">
    <name type="scientific">Nocardioides panacihumi</name>
    <dbReference type="NCBI Taxonomy" id="400774"/>
    <lineage>
        <taxon>Bacteria</taxon>
        <taxon>Bacillati</taxon>
        <taxon>Actinomycetota</taxon>
        <taxon>Actinomycetes</taxon>
        <taxon>Propionibacteriales</taxon>
        <taxon>Nocardioidaceae</taxon>
        <taxon>Nocardioides</taxon>
    </lineage>
</organism>
<name>A0ABP5BUY3_9ACTN</name>
<evidence type="ECO:0000313" key="1">
    <source>
        <dbReference type="EMBL" id="GAA1951167.1"/>
    </source>
</evidence>
<dbReference type="EMBL" id="BAAAPB010000001">
    <property type="protein sequence ID" value="GAA1951167.1"/>
    <property type="molecule type" value="Genomic_DNA"/>
</dbReference>
<gene>
    <name evidence="1" type="ORF">GCM10009798_08090</name>
</gene>
<dbReference type="Proteomes" id="UP001500571">
    <property type="component" value="Unassembled WGS sequence"/>
</dbReference>
<keyword evidence="2" id="KW-1185">Reference proteome</keyword>
<protein>
    <submittedName>
        <fullName evidence="1">Uncharacterized protein</fullName>
    </submittedName>
</protein>
<accession>A0ABP5BUY3</accession>
<proteinExistence type="predicted"/>